<dbReference type="RefSeq" id="WP_249321757.1">
    <property type="nucleotide sequence ID" value="NZ_CP060632.1"/>
</dbReference>
<evidence type="ECO:0000313" key="3">
    <source>
        <dbReference type="Proteomes" id="UP000515819"/>
    </source>
</evidence>
<dbReference type="AlphaFoldDB" id="A0A7G9FPW8"/>
<protein>
    <submittedName>
        <fullName evidence="2">Uncharacterized protein</fullName>
    </submittedName>
</protein>
<dbReference type="EMBL" id="CP060632">
    <property type="protein sequence ID" value="QNM00600.1"/>
    <property type="molecule type" value="Genomic_DNA"/>
</dbReference>
<dbReference type="Proteomes" id="UP000515819">
    <property type="component" value="Chromosome"/>
</dbReference>
<dbReference type="KEGG" id="wcp:H9Q76_04765"/>
<accession>A0A7G9FPW8</accession>
<proteinExistence type="predicted"/>
<keyword evidence="1" id="KW-0175">Coiled coil</keyword>
<keyword evidence="3" id="KW-1185">Reference proteome</keyword>
<reference evidence="2 3" key="1">
    <citation type="submission" date="2020-08" db="EMBL/GenBank/DDBJ databases">
        <authorList>
            <person name="Liu C."/>
            <person name="Sun Q."/>
        </authorList>
    </citation>
    <scope>NUCLEOTIDE SEQUENCE [LARGE SCALE GENOMIC DNA]</scope>
    <source>
        <strain evidence="2 3">NSJ-4</strain>
    </source>
</reference>
<organism evidence="2 3">
    <name type="scientific">Wujia chipingensis</name>
    <dbReference type="NCBI Taxonomy" id="2763670"/>
    <lineage>
        <taxon>Bacteria</taxon>
        <taxon>Bacillati</taxon>
        <taxon>Bacillota</taxon>
        <taxon>Clostridia</taxon>
        <taxon>Lachnospirales</taxon>
        <taxon>Lachnospiraceae</taxon>
        <taxon>Wujia</taxon>
    </lineage>
</organism>
<evidence type="ECO:0000256" key="1">
    <source>
        <dbReference type="SAM" id="Coils"/>
    </source>
</evidence>
<sequence length="107" mass="12801">MEDKKDKKIRLLSDEVDRLRVENEAMRKENAELQWKVNEMSTIHNEETIASFQSYEQELKAQIEKAKRLCSLYEQLIEKQKRYMEKEEIKFQEATDKAIADFEGALK</sequence>
<evidence type="ECO:0000313" key="2">
    <source>
        <dbReference type="EMBL" id="QNM00600.1"/>
    </source>
</evidence>
<gene>
    <name evidence="2" type="ORF">H9Q76_04765</name>
</gene>
<name>A0A7G9FPW8_9FIRM</name>
<feature type="coiled-coil region" evidence="1">
    <location>
        <begin position="9"/>
        <end position="97"/>
    </location>
</feature>